<evidence type="ECO:0000313" key="4">
    <source>
        <dbReference type="Proteomes" id="UP000612899"/>
    </source>
</evidence>
<gene>
    <name evidence="3" type="ORF">Rhe02_52280</name>
</gene>
<feature type="compositionally biased region" description="Low complexity" evidence="1">
    <location>
        <begin position="92"/>
        <end position="112"/>
    </location>
</feature>
<keyword evidence="2" id="KW-0812">Transmembrane</keyword>
<feature type="transmembrane region" description="Helical" evidence="2">
    <location>
        <begin position="51"/>
        <end position="74"/>
    </location>
</feature>
<keyword evidence="2" id="KW-0472">Membrane</keyword>
<dbReference type="AlphaFoldDB" id="A0A8J3QD09"/>
<feature type="compositionally biased region" description="Basic and acidic residues" evidence="1">
    <location>
        <begin position="149"/>
        <end position="161"/>
    </location>
</feature>
<protein>
    <submittedName>
        <fullName evidence="3">Uncharacterized protein</fullName>
    </submittedName>
</protein>
<organism evidence="3 4">
    <name type="scientific">Rhizocola hellebori</name>
    <dbReference type="NCBI Taxonomy" id="1392758"/>
    <lineage>
        <taxon>Bacteria</taxon>
        <taxon>Bacillati</taxon>
        <taxon>Actinomycetota</taxon>
        <taxon>Actinomycetes</taxon>
        <taxon>Micromonosporales</taxon>
        <taxon>Micromonosporaceae</taxon>
        <taxon>Rhizocola</taxon>
    </lineage>
</organism>
<name>A0A8J3QD09_9ACTN</name>
<evidence type="ECO:0000256" key="2">
    <source>
        <dbReference type="SAM" id="Phobius"/>
    </source>
</evidence>
<feature type="region of interest" description="Disordered" evidence="1">
    <location>
        <begin position="80"/>
        <end position="161"/>
    </location>
</feature>
<comment type="caution">
    <text evidence="3">The sequence shown here is derived from an EMBL/GenBank/DDBJ whole genome shotgun (WGS) entry which is preliminary data.</text>
</comment>
<accession>A0A8J3QD09</accession>
<reference evidence="3" key="1">
    <citation type="submission" date="2021-01" db="EMBL/GenBank/DDBJ databases">
        <title>Whole genome shotgun sequence of Rhizocola hellebori NBRC 109834.</title>
        <authorList>
            <person name="Komaki H."/>
            <person name="Tamura T."/>
        </authorList>
    </citation>
    <scope>NUCLEOTIDE SEQUENCE</scope>
    <source>
        <strain evidence="3">NBRC 109834</strain>
    </source>
</reference>
<keyword evidence="2" id="KW-1133">Transmembrane helix</keyword>
<proteinExistence type="predicted"/>
<evidence type="ECO:0000256" key="1">
    <source>
        <dbReference type="SAM" id="MobiDB-lite"/>
    </source>
</evidence>
<dbReference type="EMBL" id="BONY01000034">
    <property type="protein sequence ID" value="GIH07161.1"/>
    <property type="molecule type" value="Genomic_DNA"/>
</dbReference>
<dbReference type="Proteomes" id="UP000612899">
    <property type="component" value="Unassembled WGS sequence"/>
</dbReference>
<keyword evidence="4" id="KW-1185">Reference proteome</keyword>
<sequence>MLTSSSRYAIEVAQPNSSSEFCADQSTLWSSSDWSLSPNARLVDQDALASLLGWLTVAAIVLGIGGSIIASWLWELAVARPSSSPQEPPPGSGCQEFQASSDSQGSQAGSAPHEPRPGPAPPKLRPVAEQEMPAPMADARIIHQAPDPEGSRNMEAKRPPE</sequence>
<evidence type="ECO:0000313" key="3">
    <source>
        <dbReference type="EMBL" id="GIH07161.1"/>
    </source>
</evidence>